<proteinExistence type="predicted"/>
<dbReference type="EMBL" id="MH153809">
    <property type="protein sequence ID" value="AWT50579.1"/>
    <property type="molecule type" value="Genomic_DNA"/>
</dbReference>
<gene>
    <name evidence="1" type="primary">81</name>
    <name evidence="1" type="ORF">PBI_SITAR_81</name>
</gene>
<dbReference type="Proteomes" id="UP000248900">
    <property type="component" value="Segment"/>
</dbReference>
<evidence type="ECO:0000313" key="2">
    <source>
        <dbReference type="Proteomes" id="UP000248900"/>
    </source>
</evidence>
<keyword evidence="2" id="KW-1185">Reference proteome</keyword>
<evidence type="ECO:0000313" key="1">
    <source>
        <dbReference type="EMBL" id="AWT50579.1"/>
    </source>
</evidence>
<protein>
    <submittedName>
        <fullName evidence="1">Uncharacterized protein</fullName>
    </submittedName>
</protein>
<name>A0A2U9PG03_9CAUD</name>
<reference evidence="1 2" key="1">
    <citation type="submission" date="2018-03" db="EMBL/GenBank/DDBJ databases">
        <authorList>
            <person name="Montgomery M.T."/>
            <person name="Garlena R.A."/>
            <person name="Russell D.A."/>
            <person name="Pope W.H."/>
            <person name="Jacobs-Sera D."/>
            <person name="Hatfull G.F."/>
        </authorList>
    </citation>
    <scope>NUCLEOTIDE SEQUENCE [LARGE SCALE GENOMIC DNA]</scope>
</reference>
<organism evidence="1 2">
    <name type="scientific">Gordonia phage Sitar</name>
    <dbReference type="NCBI Taxonomy" id="2182348"/>
    <lineage>
        <taxon>Viruses</taxon>
        <taxon>Duplodnaviria</taxon>
        <taxon>Heunggongvirae</taxon>
        <taxon>Uroviricota</taxon>
        <taxon>Caudoviricetes</taxon>
        <taxon>Stackebrandtviridae</taxon>
        <taxon>Schenleyvirinae</taxon>
        <taxon>Vividuovirus</taxon>
        <taxon>Vividuovirus sitar</taxon>
    </lineage>
</organism>
<sequence>MSRQARVRYLAGASLVIDVPDDVDASTPAELLAWAEENADTYVTLCHQCAHEISLGDFEAHTVVDDAGDEHTVADIEATQ</sequence>
<accession>A0A2U9PG03</accession>